<feature type="transmembrane region" description="Helical" evidence="7">
    <location>
        <begin position="232"/>
        <end position="252"/>
    </location>
</feature>
<gene>
    <name evidence="8" type="ORF">BMF94_1503</name>
</gene>
<name>A0A2S5BFA9_9BASI</name>
<evidence type="ECO:0000256" key="1">
    <source>
        <dbReference type="ARBA" id="ARBA00004141"/>
    </source>
</evidence>
<dbReference type="Proteomes" id="UP000237144">
    <property type="component" value="Unassembled WGS sequence"/>
</dbReference>
<reference evidence="8 9" key="1">
    <citation type="journal article" date="2018" name="Front. Microbiol.">
        <title>Prospects for Fungal Bioremediation of Acidic Radioactive Waste Sites: Characterization and Genome Sequence of Rhodotorula taiwanensis MD1149.</title>
        <authorList>
            <person name="Tkavc R."/>
            <person name="Matrosova V.Y."/>
            <person name="Grichenko O.E."/>
            <person name="Gostincar C."/>
            <person name="Volpe R.P."/>
            <person name="Klimenkova P."/>
            <person name="Gaidamakova E.K."/>
            <person name="Zhou C.E."/>
            <person name="Stewart B.J."/>
            <person name="Lyman M.G."/>
            <person name="Malfatti S.A."/>
            <person name="Rubinfeld B."/>
            <person name="Courtot M."/>
            <person name="Singh J."/>
            <person name="Dalgard C.L."/>
            <person name="Hamilton T."/>
            <person name="Frey K.G."/>
            <person name="Gunde-Cimerman N."/>
            <person name="Dugan L."/>
            <person name="Daly M.J."/>
        </authorList>
    </citation>
    <scope>NUCLEOTIDE SEQUENCE [LARGE SCALE GENOMIC DNA]</scope>
    <source>
        <strain evidence="8 9">MD1149</strain>
    </source>
</reference>
<feature type="transmembrane region" description="Helical" evidence="7">
    <location>
        <begin position="473"/>
        <end position="495"/>
    </location>
</feature>
<dbReference type="GO" id="GO:0005886">
    <property type="term" value="C:plasma membrane"/>
    <property type="evidence" value="ECO:0007669"/>
    <property type="project" value="TreeGrafter"/>
</dbReference>
<dbReference type="InterPro" id="IPR001248">
    <property type="entry name" value="Pur-cyt_permease"/>
</dbReference>
<organism evidence="8 9">
    <name type="scientific">Rhodotorula taiwanensis</name>
    <dbReference type="NCBI Taxonomy" id="741276"/>
    <lineage>
        <taxon>Eukaryota</taxon>
        <taxon>Fungi</taxon>
        <taxon>Dikarya</taxon>
        <taxon>Basidiomycota</taxon>
        <taxon>Pucciniomycotina</taxon>
        <taxon>Microbotryomycetes</taxon>
        <taxon>Sporidiobolales</taxon>
        <taxon>Sporidiobolaceae</taxon>
        <taxon>Rhodotorula</taxon>
    </lineage>
</organism>
<dbReference type="PANTHER" id="PTHR30618:SF1">
    <property type="entry name" value="URIDINE PERMEASE"/>
    <property type="match status" value="1"/>
</dbReference>
<dbReference type="GO" id="GO:0015205">
    <property type="term" value="F:nucleobase transmembrane transporter activity"/>
    <property type="evidence" value="ECO:0007669"/>
    <property type="project" value="TreeGrafter"/>
</dbReference>
<keyword evidence="3 7" id="KW-0812">Transmembrane</keyword>
<dbReference type="InterPro" id="IPR045225">
    <property type="entry name" value="Uracil/uridine/allantoin_perm"/>
</dbReference>
<dbReference type="Pfam" id="PF02133">
    <property type="entry name" value="Transp_cyt_pur"/>
    <property type="match status" value="1"/>
</dbReference>
<evidence type="ECO:0000256" key="5">
    <source>
        <dbReference type="ARBA" id="ARBA00023136"/>
    </source>
</evidence>
<feature type="transmembrane region" description="Helical" evidence="7">
    <location>
        <begin position="61"/>
        <end position="85"/>
    </location>
</feature>
<dbReference type="Gene3D" id="1.10.4160.10">
    <property type="entry name" value="Hydantoin permease"/>
    <property type="match status" value="1"/>
</dbReference>
<proteinExistence type="inferred from homology"/>
<comment type="similarity">
    <text evidence="2">Belongs to the purine-cytosine permease (2.A.39) family.</text>
</comment>
<feature type="transmembrane region" description="Helical" evidence="7">
    <location>
        <begin position="443"/>
        <end position="461"/>
    </location>
</feature>
<feature type="transmembrane region" description="Helical" evidence="7">
    <location>
        <begin position="362"/>
        <end position="381"/>
    </location>
</feature>
<evidence type="ECO:0000313" key="8">
    <source>
        <dbReference type="EMBL" id="POY75433.1"/>
    </source>
</evidence>
<dbReference type="AlphaFoldDB" id="A0A2S5BFA9"/>
<feature type="region of interest" description="Disordered" evidence="6">
    <location>
        <begin position="510"/>
        <end position="536"/>
    </location>
</feature>
<feature type="transmembrane region" description="Helical" evidence="7">
    <location>
        <begin position="319"/>
        <end position="342"/>
    </location>
</feature>
<evidence type="ECO:0000256" key="7">
    <source>
        <dbReference type="SAM" id="Phobius"/>
    </source>
</evidence>
<protein>
    <submittedName>
        <fullName evidence="8">Uncharacterized protein</fullName>
    </submittedName>
</protein>
<evidence type="ECO:0000256" key="4">
    <source>
        <dbReference type="ARBA" id="ARBA00022989"/>
    </source>
</evidence>
<keyword evidence="4 7" id="KW-1133">Transmembrane helix</keyword>
<comment type="caution">
    <text evidence="8">The sequence shown here is derived from an EMBL/GenBank/DDBJ whole genome shotgun (WGS) entry which is preliminary data.</text>
</comment>
<dbReference type="OrthoDB" id="2018619at2759"/>
<dbReference type="PANTHER" id="PTHR30618">
    <property type="entry name" value="NCS1 FAMILY PURINE/PYRIMIDINE TRANSPORTER"/>
    <property type="match status" value="1"/>
</dbReference>
<keyword evidence="9" id="KW-1185">Reference proteome</keyword>
<feature type="transmembrane region" description="Helical" evidence="7">
    <location>
        <begin position="35"/>
        <end position="55"/>
    </location>
</feature>
<evidence type="ECO:0000256" key="3">
    <source>
        <dbReference type="ARBA" id="ARBA00022692"/>
    </source>
</evidence>
<evidence type="ECO:0000256" key="2">
    <source>
        <dbReference type="ARBA" id="ARBA00008974"/>
    </source>
</evidence>
<sequence length="556" mass="60380">MTGLLARLEAPAHAGSNRALDNADLRATPPSRRTWGFFFFASFWFAAVSNVSNWVGGSTWLALGITFWEGVGCATAGYAIISLWMIACGRPGARYNIGYPVVCRTSFGIFGAGWPALNRAVMATVWQGVNATSGAQALYVMLYSMFPSIGNIKNKMPAGSALTSAQMICFFVFLVINGLMLLLDIPKWKRLVWSKVVVFSLSAAGMLALAITKAGGHVGPVVTKSSTIDGSTRSWLLVRMILTSAASCSTFASNASDWQRNATKPNDPILGQFIGFPLSNFIVQVIGMLVASTSEVVYGKVVWNPVVYLERLLVDNFDAAHRAGAFFISAGFVYSLLFSCVFENVYCCGNDLASLCPRFITVRRGFAICLVGSAVINPWYLLGSASIFISVLASYQIFLFSIASIIMVDYFVIAKGRIVYHDLFTANKQGTYFYSYGFNWRAFAAYFVGVAVNFAGFLTNFGIIKNVALTHSYYFAIFTTTFAAGIVYWGLSIAFPPPSLQKKWSEPKGLWDPDGELGVATTTASSSEDAEDEKVDMKGTDLGVTTDVLPALENRA</sequence>
<accession>A0A2S5BFA9</accession>
<evidence type="ECO:0000256" key="6">
    <source>
        <dbReference type="SAM" id="MobiDB-lite"/>
    </source>
</evidence>
<keyword evidence="5 7" id="KW-0472">Membrane</keyword>
<feature type="transmembrane region" description="Helical" evidence="7">
    <location>
        <begin position="273"/>
        <end position="299"/>
    </location>
</feature>
<feature type="transmembrane region" description="Helical" evidence="7">
    <location>
        <begin position="192"/>
        <end position="212"/>
    </location>
</feature>
<feature type="transmembrane region" description="Helical" evidence="7">
    <location>
        <begin position="165"/>
        <end position="185"/>
    </location>
</feature>
<feature type="transmembrane region" description="Helical" evidence="7">
    <location>
        <begin position="97"/>
        <end position="117"/>
    </location>
</feature>
<dbReference type="EMBL" id="PJQD01000015">
    <property type="protein sequence ID" value="POY75433.1"/>
    <property type="molecule type" value="Genomic_DNA"/>
</dbReference>
<comment type="subcellular location">
    <subcellularLocation>
        <location evidence="1">Membrane</location>
        <topology evidence="1">Multi-pass membrane protein</topology>
    </subcellularLocation>
</comment>
<evidence type="ECO:0000313" key="9">
    <source>
        <dbReference type="Proteomes" id="UP000237144"/>
    </source>
</evidence>
<feature type="transmembrane region" description="Helical" evidence="7">
    <location>
        <begin position="387"/>
        <end position="413"/>
    </location>
</feature>